<dbReference type="Proteomes" id="UP001221757">
    <property type="component" value="Unassembled WGS sequence"/>
</dbReference>
<protein>
    <submittedName>
        <fullName evidence="1">Uncharacterized protein</fullName>
    </submittedName>
</protein>
<dbReference type="AlphaFoldDB" id="A0AAD7GSV4"/>
<comment type="caution">
    <text evidence="1">The sequence shown here is derived from an EMBL/GenBank/DDBJ whole genome shotgun (WGS) entry which is preliminary data.</text>
</comment>
<proteinExistence type="predicted"/>
<dbReference type="EMBL" id="JARKIE010000010">
    <property type="protein sequence ID" value="KAJ7704471.1"/>
    <property type="molecule type" value="Genomic_DNA"/>
</dbReference>
<gene>
    <name evidence="1" type="ORF">B0H17DRAFT_1126799</name>
</gene>
<accession>A0AAD7GSV4</accession>
<reference evidence="1" key="1">
    <citation type="submission" date="2023-03" db="EMBL/GenBank/DDBJ databases">
        <title>Massive genome expansion in bonnet fungi (Mycena s.s.) driven by repeated elements and novel gene families across ecological guilds.</title>
        <authorList>
            <consortium name="Lawrence Berkeley National Laboratory"/>
            <person name="Harder C.B."/>
            <person name="Miyauchi S."/>
            <person name="Viragh M."/>
            <person name="Kuo A."/>
            <person name="Thoen E."/>
            <person name="Andreopoulos B."/>
            <person name="Lu D."/>
            <person name="Skrede I."/>
            <person name="Drula E."/>
            <person name="Henrissat B."/>
            <person name="Morin E."/>
            <person name="Kohler A."/>
            <person name="Barry K."/>
            <person name="LaButti K."/>
            <person name="Morin E."/>
            <person name="Salamov A."/>
            <person name="Lipzen A."/>
            <person name="Mereny Z."/>
            <person name="Hegedus B."/>
            <person name="Baldrian P."/>
            <person name="Stursova M."/>
            <person name="Weitz H."/>
            <person name="Taylor A."/>
            <person name="Grigoriev I.V."/>
            <person name="Nagy L.G."/>
            <person name="Martin F."/>
            <person name="Kauserud H."/>
        </authorList>
    </citation>
    <scope>NUCLEOTIDE SEQUENCE</scope>
    <source>
        <strain evidence="1">CBHHK067</strain>
    </source>
</reference>
<name>A0AAD7GSV4_MYCRO</name>
<organism evidence="1 2">
    <name type="scientific">Mycena rosella</name>
    <name type="common">Pink bonnet</name>
    <name type="synonym">Agaricus rosellus</name>
    <dbReference type="NCBI Taxonomy" id="1033263"/>
    <lineage>
        <taxon>Eukaryota</taxon>
        <taxon>Fungi</taxon>
        <taxon>Dikarya</taxon>
        <taxon>Basidiomycota</taxon>
        <taxon>Agaricomycotina</taxon>
        <taxon>Agaricomycetes</taxon>
        <taxon>Agaricomycetidae</taxon>
        <taxon>Agaricales</taxon>
        <taxon>Marasmiineae</taxon>
        <taxon>Mycenaceae</taxon>
        <taxon>Mycena</taxon>
    </lineage>
</organism>
<evidence type="ECO:0000313" key="1">
    <source>
        <dbReference type="EMBL" id="KAJ7704471.1"/>
    </source>
</evidence>
<keyword evidence="2" id="KW-1185">Reference proteome</keyword>
<sequence>MDQMYHEVVFEGIARKLTGIAPLANGSAHLNIGQNPHDGGGGTEILAAAKLKVEKVDLGQGEGVDGGRIVCTVSCNKPPNEMSSASETLACLAVFRKECPFDQMLHARFYLPLFDPASISWPVLLHLCVMEAIRGGVTPNQAPTYLGTQVELNPPFSLSLSLRSKDVSQKKFRTHVTTGITPGNKTGGRSSLRHLPLGPILRVELKALRDGRTVKQG</sequence>
<evidence type="ECO:0000313" key="2">
    <source>
        <dbReference type="Proteomes" id="UP001221757"/>
    </source>
</evidence>